<dbReference type="STRING" id="706570.PT85_03665"/>
<protein>
    <submittedName>
        <fullName evidence="2">Peptidase</fullName>
    </submittedName>
</protein>
<gene>
    <name evidence="2" type="ORF">PT85_03665</name>
</gene>
<evidence type="ECO:0000313" key="3">
    <source>
        <dbReference type="Proteomes" id="UP000030980"/>
    </source>
</evidence>
<reference evidence="2 3" key="1">
    <citation type="submission" date="2014-11" db="EMBL/GenBank/DDBJ databases">
        <title>Genome sequence of Pseudomonas tuomuerensis JCM 14085.</title>
        <authorList>
            <person name="Shin S.-K."/>
            <person name="Yi H."/>
        </authorList>
    </citation>
    <scope>NUCLEOTIDE SEQUENCE [LARGE SCALE GENOMIC DNA]</scope>
    <source>
        <strain evidence="2 3">JCM 14085</strain>
    </source>
</reference>
<dbReference type="AlphaFoldDB" id="A0A0B3C020"/>
<keyword evidence="3" id="KW-1185">Reference proteome</keyword>
<dbReference type="NCBIfam" id="TIGR03495">
    <property type="entry name" value="phage_LysB"/>
    <property type="match status" value="1"/>
</dbReference>
<comment type="caution">
    <text evidence="2">The sequence shown here is derived from an EMBL/GenBank/DDBJ whole genome shotgun (WGS) entry which is preliminary data.</text>
</comment>
<dbReference type="Proteomes" id="UP000030980">
    <property type="component" value="Unassembled WGS sequence"/>
</dbReference>
<proteinExistence type="predicted"/>
<keyword evidence="1" id="KW-0175">Coiled coil</keyword>
<evidence type="ECO:0000256" key="1">
    <source>
        <dbReference type="SAM" id="Coils"/>
    </source>
</evidence>
<accession>A0A0B3C020</accession>
<dbReference type="EMBL" id="JTAK01000001">
    <property type="protein sequence ID" value="KHO66656.1"/>
    <property type="molecule type" value="Genomic_DNA"/>
</dbReference>
<evidence type="ECO:0000313" key="2">
    <source>
        <dbReference type="EMBL" id="KHO66656.1"/>
    </source>
</evidence>
<dbReference type="InterPro" id="IPR020000">
    <property type="entry name" value="Phage_P2_LysB"/>
</dbReference>
<name>A0A0B3C020_9PSED</name>
<sequence>MTRWLLALVAALALLIWHQQTRIDAAQSGKELAVKRAEQAEQTAAQHQANADTLAATLATERTAQAQLQTRTTELRTLLAARQRDIEELKRENEDLRRWADQPLPAAARRLRERPALTGADAYRDWLSRRDAVRAASDGAGQ</sequence>
<feature type="coiled-coil region" evidence="1">
    <location>
        <begin position="30"/>
        <end position="99"/>
    </location>
</feature>
<organism evidence="2 3">
    <name type="scientific">Pseudomonas flexibilis</name>
    <dbReference type="NCBI Taxonomy" id="706570"/>
    <lineage>
        <taxon>Bacteria</taxon>
        <taxon>Pseudomonadati</taxon>
        <taxon>Pseudomonadota</taxon>
        <taxon>Gammaproteobacteria</taxon>
        <taxon>Pseudomonadales</taxon>
        <taxon>Pseudomonadaceae</taxon>
        <taxon>Pseudomonas</taxon>
    </lineage>
</organism>